<dbReference type="Gene3D" id="3.40.50.12230">
    <property type="match status" value="1"/>
</dbReference>
<comment type="caution">
    <text evidence="2">The sequence shown here is derived from an EMBL/GenBank/DDBJ whole genome shotgun (WGS) entry which is preliminary data.</text>
</comment>
<dbReference type="AlphaFoldDB" id="A0A512DPA5"/>
<dbReference type="Pfam" id="PF00551">
    <property type="entry name" value="Formyl_trans_N"/>
    <property type="match status" value="1"/>
</dbReference>
<dbReference type="Proteomes" id="UP000321523">
    <property type="component" value="Unassembled WGS sequence"/>
</dbReference>
<dbReference type="OrthoDB" id="5355061at2"/>
<sequence length="274" mass="30500">MKILVCTKRDLTSLVAMNVLLPALHGHEVRVMLAERTRPIEESTPELAQVKFVERDFPIGVVEPLVERLVSSGRHDYADLMTFPRLAARGVKMDIVRSSDDPVFASAVERMRPDILLSIRYSFQIRPGLPGMPRLAFNMHPGALPRLAGLFPHFYAMLRGDPFFTVTVHRMVPELDAGSIVMVHEVPVDPTVSAHMANIDLHRVGAAMMAELVAWIDRGEALDEREPGVLPAKLCYYPNREALDAFAARGLKLVDMAAYNELIGAFLPNPLLVM</sequence>
<accession>A0A512DPA5</accession>
<dbReference type="PANTHER" id="PTHR11138:SF5">
    <property type="entry name" value="METHIONYL-TRNA FORMYLTRANSFERASE, MITOCHONDRIAL"/>
    <property type="match status" value="1"/>
</dbReference>
<gene>
    <name evidence="2" type="ORF">SAE02_24570</name>
</gene>
<evidence type="ECO:0000313" key="2">
    <source>
        <dbReference type="EMBL" id="GEO38309.1"/>
    </source>
</evidence>
<keyword evidence="3" id="KW-1185">Reference proteome</keyword>
<evidence type="ECO:0000259" key="1">
    <source>
        <dbReference type="Pfam" id="PF00551"/>
    </source>
</evidence>
<name>A0A512DPA5_9PROT</name>
<organism evidence="2 3">
    <name type="scientific">Skermanella aerolata</name>
    <dbReference type="NCBI Taxonomy" id="393310"/>
    <lineage>
        <taxon>Bacteria</taxon>
        <taxon>Pseudomonadati</taxon>
        <taxon>Pseudomonadota</taxon>
        <taxon>Alphaproteobacteria</taxon>
        <taxon>Rhodospirillales</taxon>
        <taxon>Azospirillaceae</taxon>
        <taxon>Skermanella</taxon>
    </lineage>
</organism>
<reference evidence="2 3" key="1">
    <citation type="submission" date="2019-07" db="EMBL/GenBank/DDBJ databases">
        <title>Whole genome shotgun sequence of Skermanella aerolata NBRC 106429.</title>
        <authorList>
            <person name="Hosoyama A."/>
            <person name="Uohara A."/>
            <person name="Ohji S."/>
            <person name="Ichikawa N."/>
        </authorList>
    </citation>
    <scope>NUCLEOTIDE SEQUENCE [LARGE SCALE GENOMIC DNA]</scope>
    <source>
        <strain evidence="2 3">NBRC 106429</strain>
    </source>
</reference>
<feature type="domain" description="Formyl transferase N-terminal" evidence="1">
    <location>
        <begin position="100"/>
        <end position="209"/>
    </location>
</feature>
<protein>
    <recommendedName>
        <fullName evidence="1">Formyl transferase N-terminal domain-containing protein</fullName>
    </recommendedName>
</protein>
<dbReference type="EMBL" id="BJYZ01000009">
    <property type="protein sequence ID" value="GEO38309.1"/>
    <property type="molecule type" value="Genomic_DNA"/>
</dbReference>
<dbReference type="SUPFAM" id="SSF53328">
    <property type="entry name" value="Formyltransferase"/>
    <property type="match status" value="1"/>
</dbReference>
<dbReference type="RefSeq" id="WP_044428145.1">
    <property type="nucleotide sequence ID" value="NZ_BJYZ01000009.1"/>
</dbReference>
<dbReference type="InterPro" id="IPR002376">
    <property type="entry name" value="Formyl_transf_N"/>
</dbReference>
<evidence type="ECO:0000313" key="3">
    <source>
        <dbReference type="Proteomes" id="UP000321523"/>
    </source>
</evidence>
<proteinExistence type="predicted"/>
<dbReference type="InterPro" id="IPR036477">
    <property type="entry name" value="Formyl_transf_N_sf"/>
</dbReference>
<dbReference type="PANTHER" id="PTHR11138">
    <property type="entry name" value="METHIONYL-TRNA FORMYLTRANSFERASE"/>
    <property type="match status" value="1"/>
</dbReference>
<dbReference type="GO" id="GO:0004479">
    <property type="term" value="F:methionyl-tRNA formyltransferase activity"/>
    <property type="evidence" value="ECO:0007669"/>
    <property type="project" value="TreeGrafter"/>
</dbReference>